<dbReference type="CDD" id="cd00761">
    <property type="entry name" value="Glyco_tranf_GTA_type"/>
    <property type="match status" value="1"/>
</dbReference>
<dbReference type="Gene3D" id="3.90.550.10">
    <property type="entry name" value="Spore Coat Polysaccharide Biosynthesis Protein SpsA, Chain A"/>
    <property type="match status" value="1"/>
</dbReference>
<proteinExistence type="predicted"/>
<dbReference type="PANTHER" id="PTHR43685">
    <property type="entry name" value="GLYCOSYLTRANSFERASE"/>
    <property type="match status" value="1"/>
</dbReference>
<keyword evidence="2" id="KW-0808">Transferase</keyword>
<protein>
    <submittedName>
        <fullName evidence="2">Glycosyl transferase family 2</fullName>
    </submittedName>
</protein>
<organism evidence="2 3">
    <name type="scientific">Natronoflexus pectinivorans</name>
    <dbReference type="NCBI Taxonomy" id="682526"/>
    <lineage>
        <taxon>Bacteria</taxon>
        <taxon>Pseudomonadati</taxon>
        <taxon>Bacteroidota</taxon>
        <taxon>Bacteroidia</taxon>
        <taxon>Marinilabiliales</taxon>
        <taxon>Marinilabiliaceae</taxon>
        <taxon>Natronoflexus</taxon>
    </lineage>
</organism>
<evidence type="ECO:0000313" key="2">
    <source>
        <dbReference type="EMBL" id="TCO08924.1"/>
    </source>
</evidence>
<feature type="domain" description="Glycosyltransferase 2-like" evidence="1">
    <location>
        <begin position="245"/>
        <end position="379"/>
    </location>
</feature>
<evidence type="ECO:0000259" key="1">
    <source>
        <dbReference type="Pfam" id="PF00535"/>
    </source>
</evidence>
<reference evidence="2 3" key="1">
    <citation type="submission" date="2019-03" db="EMBL/GenBank/DDBJ databases">
        <title>Genomic Encyclopedia of Type Strains, Phase IV (KMG-IV): sequencing the most valuable type-strain genomes for metagenomic binning, comparative biology and taxonomic classification.</title>
        <authorList>
            <person name="Goeker M."/>
        </authorList>
    </citation>
    <scope>NUCLEOTIDE SEQUENCE [LARGE SCALE GENOMIC DNA]</scope>
    <source>
        <strain evidence="2 3">DSM 24179</strain>
    </source>
</reference>
<dbReference type="OrthoDB" id="1110483at2"/>
<dbReference type="InterPro" id="IPR050834">
    <property type="entry name" value="Glycosyltransf_2"/>
</dbReference>
<gene>
    <name evidence="2" type="ORF">EV194_104235</name>
</gene>
<dbReference type="AlphaFoldDB" id="A0A4R2GKB4"/>
<keyword evidence="3" id="KW-1185">Reference proteome</keyword>
<dbReference type="RefSeq" id="WP_132433493.1">
    <property type="nucleotide sequence ID" value="NZ_SLWK01000004.1"/>
</dbReference>
<evidence type="ECO:0000313" key="3">
    <source>
        <dbReference type="Proteomes" id="UP000295221"/>
    </source>
</evidence>
<dbReference type="InterPro" id="IPR029044">
    <property type="entry name" value="Nucleotide-diphossugar_trans"/>
</dbReference>
<dbReference type="Pfam" id="PF00535">
    <property type="entry name" value="Glycos_transf_2"/>
    <property type="match status" value="1"/>
</dbReference>
<comment type="caution">
    <text evidence="2">The sequence shown here is derived from an EMBL/GenBank/DDBJ whole genome shotgun (WGS) entry which is preliminary data.</text>
</comment>
<name>A0A4R2GKB4_9BACT</name>
<dbReference type="PANTHER" id="PTHR43685:SF2">
    <property type="entry name" value="GLYCOSYLTRANSFERASE 2-LIKE DOMAIN-CONTAINING PROTEIN"/>
    <property type="match status" value="1"/>
</dbReference>
<dbReference type="Proteomes" id="UP000295221">
    <property type="component" value="Unassembled WGS sequence"/>
</dbReference>
<dbReference type="GO" id="GO:0016740">
    <property type="term" value="F:transferase activity"/>
    <property type="evidence" value="ECO:0007669"/>
    <property type="project" value="UniProtKB-KW"/>
</dbReference>
<sequence length="487" mass="55092">MITCFISAGEQNNLQPTIDALKCSSMVAEVVVIADESVNHDISETVKHISGSGFHTTETLRQIAEYAKTPYILFYTKSLPLKTGAFALERMVQIAEDTNAGLLYADHYKMINGEIKPHPLIDYQSGSLRDDFDFGSLLLYKTEAVKQALPALNIPRMYGGLYALRLAVSRNYSVLRIPEFLYTEMETDSRASGEKIFDYVDPKNRAVQIEMEEICTEHLIAIGGWLQPRFSEIDLSGSGFPVEASVIIPVRNRVKTIEDAIKSVLSQETKFPFNLIVVDNHSTDGTTELLEKMAESNEKLIHLIPDRDDLGIGGCWNYGVVHEACGKFAIQLDSDDLYINKTVIQTIVDAFYEQECAMVVGSYQMVNFKLEEIPPGLIDHREWTPENGRNNALRINGLGAPRAFYTPVLREIRLPNTSYGEDYAVALRISRHYQIGRIYEPLYLCRRWEENSDASLDVAKMNSHNLYKDRIRTIELEARIRLNKGTL</sequence>
<dbReference type="EMBL" id="SLWK01000004">
    <property type="protein sequence ID" value="TCO08924.1"/>
    <property type="molecule type" value="Genomic_DNA"/>
</dbReference>
<dbReference type="SUPFAM" id="SSF53448">
    <property type="entry name" value="Nucleotide-diphospho-sugar transferases"/>
    <property type="match status" value="1"/>
</dbReference>
<accession>A0A4R2GKB4</accession>
<dbReference type="InterPro" id="IPR001173">
    <property type="entry name" value="Glyco_trans_2-like"/>
</dbReference>